<organism evidence="11 12">
    <name type="scientific">Lithospermum erythrorhizon</name>
    <name type="common">Purple gromwell</name>
    <name type="synonym">Lithospermum officinale var. erythrorhizon</name>
    <dbReference type="NCBI Taxonomy" id="34254"/>
    <lineage>
        <taxon>Eukaryota</taxon>
        <taxon>Viridiplantae</taxon>
        <taxon>Streptophyta</taxon>
        <taxon>Embryophyta</taxon>
        <taxon>Tracheophyta</taxon>
        <taxon>Spermatophyta</taxon>
        <taxon>Magnoliopsida</taxon>
        <taxon>eudicotyledons</taxon>
        <taxon>Gunneridae</taxon>
        <taxon>Pentapetalae</taxon>
        <taxon>asterids</taxon>
        <taxon>lamiids</taxon>
        <taxon>Boraginales</taxon>
        <taxon>Boraginaceae</taxon>
        <taxon>Boraginoideae</taxon>
        <taxon>Lithospermeae</taxon>
        <taxon>Lithospermum</taxon>
    </lineage>
</organism>
<evidence type="ECO:0000256" key="4">
    <source>
        <dbReference type="ARBA" id="ARBA00022475"/>
    </source>
</evidence>
<evidence type="ECO:0000256" key="7">
    <source>
        <dbReference type="ARBA" id="ARBA00022737"/>
    </source>
</evidence>
<proteinExistence type="inferred from homology"/>
<evidence type="ECO:0000256" key="5">
    <source>
        <dbReference type="ARBA" id="ARBA00022597"/>
    </source>
</evidence>
<dbReference type="InterPro" id="IPR047664">
    <property type="entry name" value="SWEET"/>
</dbReference>
<keyword evidence="6 10" id="KW-0812">Transmembrane</keyword>
<name>A0AAV3NHR7_LITER</name>
<dbReference type="GO" id="GO:0051119">
    <property type="term" value="F:sugar transmembrane transporter activity"/>
    <property type="evidence" value="ECO:0007669"/>
    <property type="project" value="InterPro"/>
</dbReference>
<evidence type="ECO:0000256" key="10">
    <source>
        <dbReference type="RuleBase" id="RU910715"/>
    </source>
</evidence>
<dbReference type="InterPro" id="IPR004316">
    <property type="entry name" value="SWEET_rpt"/>
</dbReference>
<dbReference type="AlphaFoldDB" id="A0AAV3NHR7"/>
<evidence type="ECO:0000256" key="1">
    <source>
        <dbReference type="ARBA" id="ARBA00004651"/>
    </source>
</evidence>
<keyword evidence="3 10" id="KW-0813">Transport</keyword>
<evidence type="ECO:0000256" key="9">
    <source>
        <dbReference type="ARBA" id="ARBA00023136"/>
    </source>
</evidence>
<dbReference type="PANTHER" id="PTHR10791:SF22">
    <property type="entry name" value="BIDIRECTIONAL SUGAR TRANSPORTER SWEET11"/>
    <property type="match status" value="1"/>
</dbReference>
<feature type="transmembrane region" description="Helical" evidence="10">
    <location>
        <begin position="6"/>
        <end position="30"/>
    </location>
</feature>
<keyword evidence="4" id="KW-1003">Cell membrane</keyword>
<evidence type="ECO:0000256" key="6">
    <source>
        <dbReference type="ARBA" id="ARBA00022692"/>
    </source>
</evidence>
<keyword evidence="12" id="KW-1185">Reference proteome</keyword>
<comment type="subcellular location">
    <subcellularLocation>
        <location evidence="1 10">Cell membrane</location>
        <topology evidence="1 10">Multi-pass membrane protein</topology>
    </subcellularLocation>
</comment>
<keyword evidence="5 10" id="KW-0762">Sugar transport</keyword>
<feature type="transmembrane region" description="Helical" evidence="10">
    <location>
        <begin position="99"/>
        <end position="120"/>
    </location>
</feature>
<dbReference type="Gene3D" id="1.20.1280.290">
    <property type="match status" value="2"/>
</dbReference>
<evidence type="ECO:0000313" key="11">
    <source>
        <dbReference type="EMBL" id="GAA0138422.1"/>
    </source>
</evidence>
<protein>
    <recommendedName>
        <fullName evidence="10">Bidirectional sugar transporter SWEET</fullName>
    </recommendedName>
</protein>
<dbReference type="EMBL" id="BAABME010000011">
    <property type="protein sequence ID" value="GAA0138422.1"/>
    <property type="molecule type" value="Genomic_DNA"/>
</dbReference>
<feature type="transmembrane region" description="Helical" evidence="10">
    <location>
        <begin position="160"/>
        <end position="181"/>
    </location>
</feature>
<dbReference type="FunFam" id="1.20.1280.290:FF:000003">
    <property type="entry name" value="Bidirectional sugar transporter SWEET"/>
    <property type="match status" value="1"/>
</dbReference>
<dbReference type="Pfam" id="PF03083">
    <property type="entry name" value="MtN3_slv"/>
    <property type="match status" value="2"/>
</dbReference>
<dbReference type="PANTHER" id="PTHR10791">
    <property type="entry name" value="RAG1-ACTIVATING PROTEIN 1"/>
    <property type="match status" value="1"/>
</dbReference>
<evidence type="ECO:0000256" key="8">
    <source>
        <dbReference type="ARBA" id="ARBA00022989"/>
    </source>
</evidence>
<keyword evidence="9 10" id="KW-0472">Membrane</keyword>
<dbReference type="GO" id="GO:0005886">
    <property type="term" value="C:plasma membrane"/>
    <property type="evidence" value="ECO:0007669"/>
    <property type="project" value="UniProtKB-SubCell"/>
</dbReference>
<feature type="transmembrane region" description="Helical" evidence="10">
    <location>
        <begin position="126"/>
        <end position="148"/>
    </location>
</feature>
<reference evidence="11 12" key="1">
    <citation type="submission" date="2024-01" db="EMBL/GenBank/DDBJ databases">
        <title>The complete chloroplast genome sequence of Lithospermum erythrorhizon: insights into the phylogenetic relationship among Boraginaceae species and the maternal lineages of purple gromwells.</title>
        <authorList>
            <person name="Okada T."/>
            <person name="Watanabe K."/>
        </authorList>
    </citation>
    <scope>NUCLEOTIDE SEQUENCE [LARGE SCALE GENOMIC DNA]</scope>
</reference>
<gene>
    <name evidence="11" type="ORF">LIER_00174</name>
</gene>
<feature type="transmembrane region" description="Helical" evidence="10">
    <location>
        <begin position="66"/>
        <end position="87"/>
    </location>
</feature>
<sequence length="287" mass="32402">MHHLTFVFGLLGNIVSFMVFLAPLPTFYKIYQKKSSEGFQSIPYVIGLFSAMLMIYYAFLNPDPTLLITINSVGCFMHTVFICFYIFYASKKAKIQTMVMVFLLNICGLGLILVLTHFLSEGVARAHIVGRICLVFSLCVFVAPLCIVKQVIQTKSVEHMPFLVSLFLTLSAVMWFFYGLLRQDYNIAIPNVLGFTFGVAQMILYLIFKNKKKDEDVEQKLQGIETEMVKVIEETKIPDELKEQVIDVMKLSALVCSEIIPVVAQLTDPNNGLNNIDEINAVIKQAP</sequence>
<evidence type="ECO:0000313" key="12">
    <source>
        <dbReference type="Proteomes" id="UP001454036"/>
    </source>
</evidence>
<accession>A0AAV3NHR7</accession>
<comment type="function">
    <text evidence="10">Mediates both low-affinity uptake and efflux of sugar across the membrane.</text>
</comment>
<evidence type="ECO:0000256" key="3">
    <source>
        <dbReference type="ARBA" id="ARBA00022448"/>
    </source>
</evidence>
<comment type="similarity">
    <text evidence="2 10">Belongs to the SWEET sugar transporter family.</text>
</comment>
<feature type="transmembrane region" description="Helical" evidence="10">
    <location>
        <begin position="187"/>
        <end position="208"/>
    </location>
</feature>
<dbReference type="FunFam" id="1.20.1280.290:FF:000001">
    <property type="entry name" value="Bidirectional sugar transporter SWEET"/>
    <property type="match status" value="1"/>
</dbReference>
<keyword evidence="7" id="KW-0677">Repeat</keyword>
<dbReference type="Proteomes" id="UP001454036">
    <property type="component" value="Unassembled WGS sequence"/>
</dbReference>
<evidence type="ECO:0000256" key="2">
    <source>
        <dbReference type="ARBA" id="ARBA00007809"/>
    </source>
</evidence>
<comment type="caution">
    <text evidence="11">The sequence shown here is derived from an EMBL/GenBank/DDBJ whole genome shotgun (WGS) entry which is preliminary data.</text>
</comment>
<keyword evidence="8 10" id="KW-1133">Transmembrane helix</keyword>
<feature type="transmembrane region" description="Helical" evidence="10">
    <location>
        <begin position="42"/>
        <end position="60"/>
    </location>
</feature>